<evidence type="ECO:0000313" key="2">
    <source>
        <dbReference type="EMBL" id="MBL7629024.1"/>
    </source>
</evidence>
<proteinExistence type="predicted"/>
<dbReference type="Proteomes" id="UP000604475">
    <property type="component" value="Unassembled WGS sequence"/>
</dbReference>
<feature type="transmembrane region" description="Helical" evidence="1">
    <location>
        <begin position="92"/>
        <end position="115"/>
    </location>
</feature>
<sequence>MIAFAVLSGMLLGLPGLLVYAFGWALPFHESADVYAHPGAAGSIRDSPLLRVLAWALWLLWAAFAIAVARAFRDLRRTSATPRQVRGLGRVAGALVGALLLGGRASAIAAAPAAVPPAVTFDMPRPALAPLVVAASAVPSPPVSVSVSQPMAGPPHEVRLVAAGACLGFGTAALLVSALFGVRL</sequence>
<evidence type="ECO:0000313" key="3">
    <source>
        <dbReference type="Proteomes" id="UP000604475"/>
    </source>
</evidence>
<feature type="transmembrane region" description="Helical" evidence="1">
    <location>
        <begin position="160"/>
        <end position="182"/>
    </location>
</feature>
<organism evidence="2 3">
    <name type="scientific">Frankia nepalensis</name>
    <dbReference type="NCBI Taxonomy" id="1836974"/>
    <lineage>
        <taxon>Bacteria</taxon>
        <taxon>Bacillati</taxon>
        <taxon>Actinomycetota</taxon>
        <taxon>Actinomycetes</taxon>
        <taxon>Frankiales</taxon>
        <taxon>Frankiaceae</taxon>
        <taxon>Frankia</taxon>
    </lineage>
</organism>
<accession>A0A937UMN7</accession>
<dbReference type="EMBL" id="JAEACQ010000203">
    <property type="protein sequence ID" value="MBL7629024.1"/>
    <property type="molecule type" value="Genomic_DNA"/>
</dbReference>
<evidence type="ECO:0000256" key="1">
    <source>
        <dbReference type="SAM" id="Phobius"/>
    </source>
</evidence>
<keyword evidence="1" id="KW-0472">Membrane</keyword>
<feature type="non-terminal residue" evidence="2">
    <location>
        <position position="184"/>
    </location>
</feature>
<keyword evidence="1" id="KW-0812">Transmembrane</keyword>
<keyword evidence="3" id="KW-1185">Reference proteome</keyword>
<reference evidence="2" key="1">
    <citation type="submission" date="2020-12" db="EMBL/GenBank/DDBJ databases">
        <title>Genomic characterization of non-nitrogen-fixing Frankia strains.</title>
        <authorList>
            <person name="Carlos-Shanley C."/>
            <person name="Guerra T."/>
            <person name="Hahn D."/>
        </authorList>
    </citation>
    <scope>NUCLEOTIDE SEQUENCE</scope>
    <source>
        <strain evidence="2">CN6</strain>
    </source>
</reference>
<keyword evidence="1" id="KW-1133">Transmembrane helix</keyword>
<feature type="transmembrane region" description="Helical" evidence="1">
    <location>
        <begin position="52"/>
        <end position="72"/>
    </location>
</feature>
<name>A0A937UMN7_9ACTN</name>
<protein>
    <submittedName>
        <fullName evidence="2">Uncharacterized protein</fullName>
    </submittedName>
</protein>
<dbReference type="AlphaFoldDB" id="A0A937UMN7"/>
<comment type="caution">
    <text evidence="2">The sequence shown here is derived from an EMBL/GenBank/DDBJ whole genome shotgun (WGS) entry which is preliminary data.</text>
</comment>
<gene>
    <name evidence="2" type="ORF">I7412_18050</name>
</gene>